<dbReference type="Proteomes" id="UP001189429">
    <property type="component" value="Unassembled WGS sequence"/>
</dbReference>
<name>A0ABN9UEK8_9DINO</name>
<feature type="region of interest" description="Disordered" evidence="1">
    <location>
        <begin position="1"/>
        <end position="70"/>
    </location>
</feature>
<accession>A0ABN9UEK8</accession>
<gene>
    <name evidence="2" type="ORF">PCOR1329_LOCUS47913</name>
</gene>
<comment type="caution">
    <text evidence="2">The sequence shown here is derived from an EMBL/GenBank/DDBJ whole genome shotgun (WGS) entry which is preliminary data.</text>
</comment>
<keyword evidence="3" id="KW-1185">Reference proteome</keyword>
<proteinExistence type="predicted"/>
<evidence type="ECO:0000313" key="2">
    <source>
        <dbReference type="EMBL" id="CAK0857982.1"/>
    </source>
</evidence>
<evidence type="ECO:0000256" key="1">
    <source>
        <dbReference type="SAM" id="MobiDB-lite"/>
    </source>
</evidence>
<evidence type="ECO:0000313" key="3">
    <source>
        <dbReference type="Proteomes" id="UP001189429"/>
    </source>
</evidence>
<reference evidence="2" key="1">
    <citation type="submission" date="2023-10" db="EMBL/GenBank/DDBJ databases">
        <authorList>
            <person name="Chen Y."/>
            <person name="Shah S."/>
            <person name="Dougan E. K."/>
            <person name="Thang M."/>
            <person name="Chan C."/>
        </authorList>
    </citation>
    <scope>NUCLEOTIDE SEQUENCE [LARGE SCALE GENOMIC DNA]</scope>
</reference>
<protein>
    <submittedName>
        <fullName evidence="2">Uncharacterized protein</fullName>
    </submittedName>
</protein>
<sequence length="108" mass="10920">MASAGPSAARSERAGRGSRALPWGAPPPSEGAALFGGPPPRGPLESAGRRLRRARRPAGAARAGAPGARGAARLLEFDARGARGAVALGPYQAKRRRFSGTVSVTTPP</sequence>
<feature type="compositionally biased region" description="Low complexity" evidence="1">
    <location>
        <begin position="57"/>
        <end position="70"/>
    </location>
</feature>
<dbReference type="EMBL" id="CAUYUJ010015774">
    <property type="protein sequence ID" value="CAK0857982.1"/>
    <property type="molecule type" value="Genomic_DNA"/>
</dbReference>
<organism evidence="2 3">
    <name type="scientific">Prorocentrum cordatum</name>
    <dbReference type="NCBI Taxonomy" id="2364126"/>
    <lineage>
        <taxon>Eukaryota</taxon>
        <taxon>Sar</taxon>
        <taxon>Alveolata</taxon>
        <taxon>Dinophyceae</taxon>
        <taxon>Prorocentrales</taxon>
        <taxon>Prorocentraceae</taxon>
        <taxon>Prorocentrum</taxon>
    </lineage>
</organism>